<proteinExistence type="predicted"/>
<evidence type="ECO:0000313" key="1">
    <source>
        <dbReference type="EMBL" id="KZV26462.1"/>
    </source>
</evidence>
<protein>
    <recommendedName>
        <fullName evidence="3">DUF4219 domain-containing protein</fullName>
    </recommendedName>
</protein>
<name>A0A2Z7B4M7_9LAMI</name>
<reference evidence="1 2" key="1">
    <citation type="journal article" date="2015" name="Proc. Natl. Acad. Sci. U.S.A.">
        <title>The resurrection genome of Boea hygrometrica: A blueprint for survival of dehydration.</title>
        <authorList>
            <person name="Xiao L."/>
            <person name="Yang G."/>
            <person name="Zhang L."/>
            <person name="Yang X."/>
            <person name="Zhao S."/>
            <person name="Ji Z."/>
            <person name="Zhou Q."/>
            <person name="Hu M."/>
            <person name="Wang Y."/>
            <person name="Chen M."/>
            <person name="Xu Y."/>
            <person name="Jin H."/>
            <person name="Xiao X."/>
            <person name="Hu G."/>
            <person name="Bao F."/>
            <person name="Hu Y."/>
            <person name="Wan P."/>
            <person name="Li L."/>
            <person name="Deng X."/>
            <person name="Kuang T."/>
            <person name="Xiang C."/>
            <person name="Zhu J.K."/>
            <person name="Oliver M.J."/>
            <person name="He Y."/>
        </authorList>
    </citation>
    <scope>NUCLEOTIDE SEQUENCE [LARGE SCALE GENOMIC DNA]</scope>
    <source>
        <strain evidence="2">cv. XS01</strain>
    </source>
</reference>
<dbReference type="EMBL" id="KV011233">
    <property type="protein sequence ID" value="KZV26462.1"/>
    <property type="molecule type" value="Genomic_DNA"/>
</dbReference>
<dbReference type="AlphaFoldDB" id="A0A2Z7B4M7"/>
<sequence>MFSKEEYDVWKIRMRAHLAAQDDVWIITNRPTKIMNTNTAMAISSGAAQWVEKPRKEWTSEDKNKANLDNVAKEILYKTLGNNMFSKIQTCVTAKEIWEM</sequence>
<gene>
    <name evidence="1" type="ORF">F511_33714</name>
</gene>
<evidence type="ECO:0000313" key="2">
    <source>
        <dbReference type="Proteomes" id="UP000250235"/>
    </source>
</evidence>
<dbReference type="Proteomes" id="UP000250235">
    <property type="component" value="Unassembled WGS sequence"/>
</dbReference>
<accession>A0A2Z7B4M7</accession>
<evidence type="ECO:0008006" key="3">
    <source>
        <dbReference type="Google" id="ProtNLM"/>
    </source>
</evidence>
<keyword evidence="2" id="KW-1185">Reference proteome</keyword>
<organism evidence="1 2">
    <name type="scientific">Dorcoceras hygrometricum</name>
    <dbReference type="NCBI Taxonomy" id="472368"/>
    <lineage>
        <taxon>Eukaryota</taxon>
        <taxon>Viridiplantae</taxon>
        <taxon>Streptophyta</taxon>
        <taxon>Embryophyta</taxon>
        <taxon>Tracheophyta</taxon>
        <taxon>Spermatophyta</taxon>
        <taxon>Magnoliopsida</taxon>
        <taxon>eudicotyledons</taxon>
        <taxon>Gunneridae</taxon>
        <taxon>Pentapetalae</taxon>
        <taxon>asterids</taxon>
        <taxon>lamiids</taxon>
        <taxon>Lamiales</taxon>
        <taxon>Gesneriaceae</taxon>
        <taxon>Didymocarpoideae</taxon>
        <taxon>Trichosporeae</taxon>
        <taxon>Loxocarpinae</taxon>
        <taxon>Dorcoceras</taxon>
    </lineage>
</organism>